<evidence type="ECO:0000313" key="3">
    <source>
        <dbReference type="Proteomes" id="UP001203297"/>
    </source>
</evidence>
<evidence type="ECO:0008006" key="4">
    <source>
        <dbReference type="Google" id="ProtNLM"/>
    </source>
</evidence>
<name>A0AAD4LYG4_9AGAM</name>
<keyword evidence="3" id="KW-1185">Reference proteome</keyword>
<feature type="chain" id="PRO_5042034830" description="Secreted protein" evidence="1">
    <location>
        <begin position="18"/>
        <end position="76"/>
    </location>
</feature>
<sequence>MCFLSFLLLLLLQPLCPIYFACLPPTRPICVFTSTYTCLPIHILEEETIFPLYFWNTDCVKSRRRGMPSLHPRTFG</sequence>
<reference evidence="2" key="1">
    <citation type="journal article" date="2022" name="New Phytol.">
        <title>Evolutionary transition to the ectomycorrhizal habit in the genomes of a hyperdiverse lineage of mushroom-forming fungi.</title>
        <authorList>
            <person name="Looney B."/>
            <person name="Miyauchi S."/>
            <person name="Morin E."/>
            <person name="Drula E."/>
            <person name="Courty P.E."/>
            <person name="Kohler A."/>
            <person name="Kuo A."/>
            <person name="LaButti K."/>
            <person name="Pangilinan J."/>
            <person name="Lipzen A."/>
            <person name="Riley R."/>
            <person name="Andreopoulos W."/>
            <person name="He G."/>
            <person name="Johnson J."/>
            <person name="Nolan M."/>
            <person name="Tritt A."/>
            <person name="Barry K.W."/>
            <person name="Grigoriev I.V."/>
            <person name="Nagy L.G."/>
            <person name="Hibbett D."/>
            <person name="Henrissat B."/>
            <person name="Matheny P.B."/>
            <person name="Labbe J."/>
            <person name="Martin F.M."/>
        </authorList>
    </citation>
    <scope>NUCLEOTIDE SEQUENCE</scope>
    <source>
        <strain evidence="2">BPL690</strain>
    </source>
</reference>
<feature type="signal peptide" evidence="1">
    <location>
        <begin position="1"/>
        <end position="17"/>
    </location>
</feature>
<evidence type="ECO:0000313" key="2">
    <source>
        <dbReference type="EMBL" id="KAI0292676.1"/>
    </source>
</evidence>
<dbReference type="Proteomes" id="UP001203297">
    <property type="component" value="Unassembled WGS sequence"/>
</dbReference>
<keyword evidence="1" id="KW-0732">Signal</keyword>
<evidence type="ECO:0000256" key="1">
    <source>
        <dbReference type="SAM" id="SignalP"/>
    </source>
</evidence>
<gene>
    <name evidence="2" type="ORF">B0F90DRAFT_1768665</name>
</gene>
<organism evidence="2 3">
    <name type="scientific">Multifurca ochricompacta</name>
    <dbReference type="NCBI Taxonomy" id="376703"/>
    <lineage>
        <taxon>Eukaryota</taxon>
        <taxon>Fungi</taxon>
        <taxon>Dikarya</taxon>
        <taxon>Basidiomycota</taxon>
        <taxon>Agaricomycotina</taxon>
        <taxon>Agaricomycetes</taxon>
        <taxon>Russulales</taxon>
        <taxon>Russulaceae</taxon>
        <taxon>Multifurca</taxon>
    </lineage>
</organism>
<dbReference type="EMBL" id="WTXG01000114">
    <property type="protein sequence ID" value="KAI0292676.1"/>
    <property type="molecule type" value="Genomic_DNA"/>
</dbReference>
<comment type="caution">
    <text evidence="2">The sequence shown here is derived from an EMBL/GenBank/DDBJ whole genome shotgun (WGS) entry which is preliminary data.</text>
</comment>
<accession>A0AAD4LYG4</accession>
<protein>
    <recommendedName>
        <fullName evidence="4">Secreted protein</fullName>
    </recommendedName>
</protein>
<proteinExistence type="predicted"/>
<dbReference type="AlphaFoldDB" id="A0AAD4LYG4"/>